<feature type="domain" description="WIBG Mago-binding" evidence="1">
    <location>
        <begin position="15"/>
        <end position="41"/>
    </location>
</feature>
<dbReference type="GO" id="GO:0035145">
    <property type="term" value="C:exon-exon junction complex"/>
    <property type="evidence" value="ECO:0007669"/>
    <property type="project" value="TreeGrafter"/>
</dbReference>
<dbReference type="AlphaFoldDB" id="A0A976FJF5"/>
<dbReference type="Proteomes" id="UP000294530">
    <property type="component" value="Unassembled WGS sequence"/>
</dbReference>
<evidence type="ECO:0000259" key="1">
    <source>
        <dbReference type="SMART" id="SM01273"/>
    </source>
</evidence>
<comment type="caution">
    <text evidence="2">The sequence shown here is derived from an EMBL/GenBank/DDBJ whole genome shotgun (WGS) entry which is preliminary data.</text>
</comment>
<dbReference type="RefSeq" id="XP_067817230.1">
    <property type="nucleotide sequence ID" value="XM_067963411.1"/>
</dbReference>
<dbReference type="GO" id="GO:1903259">
    <property type="term" value="P:exon-exon junction complex disassembly"/>
    <property type="evidence" value="ECO:0007669"/>
    <property type="project" value="InterPro"/>
</dbReference>
<protein>
    <recommendedName>
        <fullName evidence="1">WIBG Mago-binding domain-containing protein</fullName>
    </recommendedName>
</protein>
<evidence type="ECO:0000313" key="3">
    <source>
        <dbReference type="Proteomes" id="UP000294530"/>
    </source>
</evidence>
<dbReference type="OrthoDB" id="21625at2759"/>
<accession>A0A976FJF5</accession>
<gene>
    <name evidence="2" type="ORF">CCR75_005330</name>
</gene>
<dbReference type="SMART" id="SM01273">
    <property type="entry name" value="Mago-bind"/>
    <property type="match status" value="1"/>
</dbReference>
<dbReference type="InterPro" id="IPR036348">
    <property type="entry name" value="WIBG_N_sf"/>
</dbReference>
<reference evidence="2 3" key="1">
    <citation type="journal article" date="2021" name="Genome Biol.">
        <title>AFLAP: assembly-free linkage analysis pipeline using k-mers from genome sequencing data.</title>
        <authorList>
            <person name="Fletcher K."/>
            <person name="Zhang L."/>
            <person name="Gil J."/>
            <person name="Han R."/>
            <person name="Cavanaugh K."/>
            <person name="Michelmore R."/>
        </authorList>
    </citation>
    <scope>NUCLEOTIDE SEQUENCE [LARGE SCALE GENOMIC DNA]</scope>
    <source>
        <strain evidence="2 3">SF5</strain>
    </source>
</reference>
<dbReference type="InterPro" id="IPR015362">
    <property type="entry name" value="WIBG_mago-bd"/>
</dbReference>
<keyword evidence="3" id="KW-1185">Reference proteome</keyword>
<sequence>MHEQLPLGAVLTAEGDVVIPASRRPNGSTRKPIRIRQGYLPPDEVQKYKTVANRRHEEELKRAAEVRSAVVDELSMEKLSLGTKTDVSAARGLPRSSDKCSRKMQGRQHLIKDTRAGMVTSSEASREQHQQLQLQLTEVKKKLTKIADMGNDSLTARQVVQISKLQQQKVEIIAKLNGATFLRTSASADGLRTRLDISL</sequence>
<dbReference type="InterPro" id="IPR039333">
    <property type="entry name" value="PYM1"/>
</dbReference>
<dbReference type="GO" id="GO:0005737">
    <property type="term" value="C:cytoplasm"/>
    <property type="evidence" value="ECO:0007669"/>
    <property type="project" value="TreeGrafter"/>
</dbReference>
<dbReference type="SUPFAM" id="SSF101931">
    <property type="entry name" value="Pym (Within the bgcn gene intron protein, WIBG), N-terminal domain"/>
    <property type="match status" value="1"/>
</dbReference>
<dbReference type="PANTHER" id="PTHR22959:SF0">
    <property type="entry name" value="PARTNER OF Y14 AND MAGO"/>
    <property type="match status" value="1"/>
</dbReference>
<dbReference type="GO" id="GO:0003723">
    <property type="term" value="F:RNA binding"/>
    <property type="evidence" value="ECO:0007669"/>
    <property type="project" value="TreeGrafter"/>
</dbReference>
<dbReference type="PANTHER" id="PTHR22959">
    <property type="entry name" value="PYM PROTEIN"/>
    <property type="match status" value="1"/>
</dbReference>
<name>A0A976FJF5_BRELC</name>
<dbReference type="GeneID" id="94349082"/>
<evidence type="ECO:0000313" key="2">
    <source>
        <dbReference type="EMBL" id="TDH67731.1"/>
    </source>
</evidence>
<dbReference type="EMBL" id="SHOA02000003">
    <property type="protein sequence ID" value="TDH67731.1"/>
    <property type="molecule type" value="Genomic_DNA"/>
</dbReference>
<organism evidence="2 3">
    <name type="scientific">Bremia lactucae</name>
    <name type="common">Lettuce downy mildew</name>
    <dbReference type="NCBI Taxonomy" id="4779"/>
    <lineage>
        <taxon>Eukaryota</taxon>
        <taxon>Sar</taxon>
        <taxon>Stramenopiles</taxon>
        <taxon>Oomycota</taxon>
        <taxon>Peronosporomycetes</taxon>
        <taxon>Peronosporales</taxon>
        <taxon>Peronosporaceae</taxon>
        <taxon>Bremia</taxon>
    </lineage>
</organism>
<dbReference type="Pfam" id="PF09282">
    <property type="entry name" value="Mago-bind"/>
    <property type="match status" value="1"/>
</dbReference>
<dbReference type="KEGG" id="blac:94349082"/>
<proteinExistence type="predicted"/>